<dbReference type="EMBL" id="CM029046">
    <property type="protein sequence ID" value="KAG2586443.1"/>
    <property type="molecule type" value="Genomic_DNA"/>
</dbReference>
<keyword evidence="2" id="KW-1185">Reference proteome</keyword>
<dbReference type="InterPro" id="IPR052929">
    <property type="entry name" value="RNase_H-like_EbsB-rel"/>
</dbReference>
<name>A0A8T0RPB6_PANVG</name>
<dbReference type="PANTHER" id="PTHR47074:SF11">
    <property type="entry name" value="REVERSE TRANSCRIPTASE-LIKE PROTEIN"/>
    <property type="match status" value="1"/>
</dbReference>
<proteinExistence type="predicted"/>
<protein>
    <recommendedName>
        <fullName evidence="3">RNase H type-1 domain-containing protein</fullName>
    </recommendedName>
</protein>
<sequence>RVIVEADSQEVVSLWRTRGEDRSELTAIFSDELVHVRRSANYAAHLCARNGCNSSSALVWVEQPPSFLQHCLLNDCNDAA</sequence>
<dbReference type="AlphaFoldDB" id="A0A8T0RPB6"/>
<feature type="non-terminal residue" evidence="1">
    <location>
        <position position="1"/>
    </location>
</feature>
<organism evidence="1 2">
    <name type="scientific">Panicum virgatum</name>
    <name type="common">Blackwell switchgrass</name>
    <dbReference type="NCBI Taxonomy" id="38727"/>
    <lineage>
        <taxon>Eukaryota</taxon>
        <taxon>Viridiplantae</taxon>
        <taxon>Streptophyta</taxon>
        <taxon>Embryophyta</taxon>
        <taxon>Tracheophyta</taxon>
        <taxon>Spermatophyta</taxon>
        <taxon>Magnoliopsida</taxon>
        <taxon>Liliopsida</taxon>
        <taxon>Poales</taxon>
        <taxon>Poaceae</taxon>
        <taxon>PACMAD clade</taxon>
        <taxon>Panicoideae</taxon>
        <taxon>Panicodae</taxon>
        <taxon>Paniceae</taxon>
        <taxon>Panicinae</taxon>
        <taxon>Panicum</taxon>
        <taxon>Panicum sect. Hiantes</taxon>
    </lineage>
</organism>
<accession>A0A8T0RPB6</accession>
<dbReference type="Proteomes" id="UP000823388">
    <property type="component" value="Chromosome 5N"/>
</dbReference>
<reference evidence="1" key="1">
    <citation type="submission" date="2020-05" db="EMBL/GenBank/DDBJ databases">
        <title>WGS assembly of Panicum virgatum.</title>
        <authorList>
            <person name="Lovell J.T."/>
            <person name="Jenkins J."/>
            <person name="Shu S."/>
            <person name="Juenger T.E."/>
            <person name="Schmutz J."/>
        </authorList>
    </citation>
    <scope>NUCLEOTIDE SEQUENCE</scope>
    <source>
        <strain evidence="1">AP13</strain>
    </source>
</reference>
<dbReference type="PANTHER" id="PTHR47074">
    <property type="entry name" value="BNAC02G40300D PROTEIN"/>
    <property type="match status" value="1"/>
</dbReference>
<evidence type="ECO:0000313" key="1">
    <source>
        <dbReference type="EMBL" id="KAG2586443.1"/>
    </source>
</evidence>
<gene>
    <name evidence="1" type="ORF">PVAP13_5NG037400</name>
</gene>
<comment type="caution">
    <text evidence="1">The sequence shown here is derived from an EMBL/GenBank/DDBJ whole genome shotgun (WGS) entry which is preliminary data.</text>
</comment>
<evidence type="ECO:0008006" key="3">
    <source>
        <dbReference type="Google" id="ProtNLM"/>
    </source>
</evidence>
<evidence type="ECO:0000313" key="2">
    <source>
        <dbReference type="Proteomes" id="UP000823388"/>
    </source>
</evidence>